<evidence type="ECO:0000313" key="2">
    <source>
        <dbReference type="Proteomes" id="UP000230282"/>
    </source>
</evidence>
<dbReference type="PROSITE" id="PS51257">
    <property type="entry name" value="PROKAR_LIPOPROTEIN"/>
    <property type="match status" value="1"/>
</dbReference>
<comment type="caution">
    <text evidence="1">The sequence shown here is derived from an EMBL/GenBank/DDBJ whole genome shotgun (WGS) entry which is preliminary data.</text>
</comment>
<gene>
    <name evidence="1" type="ORF">CVP04_07310</name>
</gene>
<protein>
    <submittedName>
        <fullName evidence="1">Hemophilus-specific protein</fullName>
    </submittedName>
</protein>
<organism evidence="1 2">
    <name type="scientific">Caviibacterium pharyngocola</name>
    <dbReference type="NCBI Taxonomy" id="28159"/>
    <lineage>
        <taxon>Bacteria</taxon>
        <taxon>Pseudomonadati</taxon>
        <taxon>Pseudomonadota</taxon>
        <taxon>Gammaproteobacteria</taxon>
        <taxon>Pasteurellales</taxon>
        <taxon>Pasteurellaceae</taxon>
        <taxon>Caviibacterium</taxon>
    </lineage>
</organism>
<evidence type="ECO:0000313" key="1">
    <source>
        <dbReference type="EMBL" id="PJG82763.1"/>
    </source>
</evidence>
<reference evidence="1 2" key="1">
    <citation type="submission" date="2017-11" db="EMBL/GenBank/DDBJ databases">
        <title>Reclassification of Bisgaard taxon 5 as Caviibacterium pharyngocola gen. nov., sp. nov.</title>
        <authorList>
            <person name="Christensen H."/>
        </authorList>
    </citation>
    <scope>NUCLEOTIDE SEQUENCE [LARGE SCALE GENOMIC DNA]</scope>
    <source>
        <strain evidence="1 2">7_3</strain>
    </source>
</reference>
<dbReference type="AlphaFoldDB" id="A0A2M8RV60"/>
<dbReference type="RefSeq" id="WP_100296862.1">
    <property type="nucleotide sequence ID" value="NZ_PHGZ01000014.1"/>
</dbReference>
<keyword evidence="2" id="KW-1185">Reference proteome</keyword>
<dbReference type="EMBL" id="PHGZ01000014">
    <property type="protein sequence ID" value="PJG82763.1"/>
    <property type="molecule type" value="Genomic_DNA"/>
</dbReference>
<sequence>MHYLKYALFLTSAVLVTGCAELSAINTKVGEIAGQINQTLGISSSTTNNSSVGDNGIQMVKNEFQVNQNVDDVFLKIRREFGFAPTSQGASTVNEQWSTDKARIFETVPGQYYRMNGKFGSDMKRKYGYSEIAIENSLDVTIERAGKNKTSVQYDVRGSQNWLKEAETRLKRAVK</sequence>
<dbReference type="OrthoDB" id="5680089at2"/>
<proteinExistence type="predicted"/>
<name>A0A2M8RV60_9PAST</name>
<accession>A0A2M8RV60</accession>
<dbReference type="Proteomes" id="UP000230282">
    <property type="component" value="Unassembled WGS sequence"/>
</dbReference>